<dbReference type="STRING" id="943830.A4A58_05160"/>
<reference evidence="2 3" key="1">
    <citation type="submission" date="2016-03" db="EMBL/GenBank/DDBJ databases">
        <title>Microsymbionts genomes from the relict species Vavilovia formosa (Stev.) Fed.</title>
        <authorList>
            <person name="Kopat V."/>
            <person name="Chirak E."/>
            <person name="Kimeklis A."/>
            <person name="Andronov E."/>
        </authorList>
    </citation>
    <scope>NUCLEOTIDE SEQUENCE [LARGE SCALE GENOMIC DNA]</scope>
    <source>
        <strain evidence="2 3">Vaf07</strain>
    </source>
</reference>
<protein>
    <recommendedName>
        <fullName evidence="4">Glycosyltransferase RgtA/B/C/D-like domain-containing protein</fullName>
    </recommendedName>
</protein>
<dbReference type="RefSeq" id="WP_068730259.1">
    <property type="nucleotide sequence ID" value="NZ_LVYV01000001.1"/>
</dbReference>
<feature type="transmembrane region" description="Helical" evidence="1">
    <location>
        <begin position="93"/>
        <end position="110"/>
    </location>
</feature>
<dbReference type="OrthoDB" id="6196188at2"/>
<feature type="transmembrane region" description="Helical" evidence="1">
    <location>
        <begin position="315"/>
        <end position="333"/>
    </location>
</feature>
<feature type="transmembrane region" description="Helical" evidence="1">
    <location>
        <begin position="217"/>
        <end position="238"/>
    </location>
</feature>
<evidence type="ECO:0000313" key="2">
    <source>
        <dbReference type="EMBL" id="KZD25772.1"/>
    </source>
</evidence>
<proteinExistence type="predicted"/>
<organism evidence="2 3">
    <name type="scientific">Tardiphaga robiniae</name>
    <dbReference type="NCBI Taxonomy" id="943830"/>
    <lineage>
        <taxon>Bacteria</taxon>
        <taxon>Pseudomonadati</taxon>
        <taxon>Pseudomonadota</taxon>
        <taxon>Alphaproteobacteria</taxon>
        <taxon>Hyphomicrobiales</taxon>
        <taxon>Nitrobacteraceae</taxon>
        <taxon>Tardiphaga</taxon>
    </lineage>
</organism>
<keyword evidence="3" id="KW-1185">Reference proteome</keyword>
<dbReference type="EMBL" id="LVYV01000001">
    <property type="protein sequence ID" value="KZD25772.1"/>
    <property type="molecule type" value="Genomic_DNA"/>
</dbReference>
<feature type="transmembrane region" description="Helical" evidence="1">
    <location>
        <begin position="146"/>
        <end position="162"/>
    </location>
</feature>
<feature type="transmembrane region" description="Helical" evidence="1">
    <location>
        <begin position="285"/>
        <end position="303"/>
    </location>
</feature>
<comment type="caution">
    <text evidence="2">The sequence shown here is derived from an EMBL/GenBank/DDBJ whole genome shotgun (WGS) entry which is preliminary data.</text>
</comment>
<evidence type="ECO:0000313" key="3">
    <source>
        <dbReference type="Proteomes" id="UP000076574"/>
    </source>
</evidence>
<name>A0A161SVE3_9BRAD</name>
<evidence type="ECO:0000256" key="1">
    <source>
        <dbReference type="SAM" id="Phobius"/>
    </source>
</evidence>
<keyword evidence="1" id="KW-0472">Membrane</keyword>
<feature type="transmembrane region" description="Helical" evidence="1">
    <location>
        <begin position="174"/>
        <end position="197"/>
    </location>
</feature>
<sequence>MQGHPAIAVSTLTRLLPWLAMAALFAVAIVLRHVLAANTDISWLLTAGERVRDGQRLYVDVIETNPPISVLAYMPGIVIARALGLAAETVVDALVFTGIFVSLLLSARILTQASVVDRAHRWPLALLAFSVLAILPTETFGQREHIAVMALLPFLAVTAARMKGNAPSSTMAVISGIGVAIALSFKPYFAIALLGALQVMAIFTRGSWRVVLTLECLSGAIALVLYVAVIAVVFPEFLMVIGPLVRDVYLQVQQPFMTLLEKPAVVLWATGLLAAVVLKRRSVDGPFVLLLATSAGFAAGFILQGKGWPYHSYPMIALALLTLGYARMAYVPITGADRLLGIGAVVLLAMLFMRSMLWFDTAFDARPLQERVEQLGQRPVILAISAEPGIGHPLVRAVGGTWVSRQQGLWVAAYQNVLRSRGGVTPAQDRLLDDYAARERAMLVEDIKKRPPTLVLVDDLTGNGSEWLKAHPDIADLLKDFRPMETINKVTLMTRNP</sequence>
<keyword evidence="1" id="KW-0812">Transmembrane</keyword>
<evidence type="ECO:0008006" key="4">
    <source>
        <dbReference type="Google" id="ProtNLM"/>
    </source>
</evidence>
<feature type="transmembrane region" description="Helical" evidence="1">
    <location>
        <begin position="339"/>
        <end position="359"/>
    </location>
</feature>
<feature type="transmembrane region" description="Helical" evidence="1">
    <location>
        <begin position="259"/>
        <end position="279"/>
    </location>
</feature>
<feature type="transmembrane region" description="Helical" evidence="1">
    <location>
        <begin position="15"/>
        <end position="35"/>
    </location>
</feature>
<accession>A0A161SVE3</accession>
<dbReference type="AlphaFoldDB" id="A0A161SVE3"/>
<dbReference type="Proteomes" id="UP000076574">
    <property type="component" value="Unassembled WGS sequence"/>
</dbReference>
<keyword evidence="1" id="KW-1133">Transmembrane helix</keyword>
<gene>
    <name evidence="2" type="ORF">A4A58_05160</name>
</gene>